<dbReference type="SUPFAM" id="SSF53822">
    <property type="entry name" value="Periplasmic binding protein-like I"/>
    <property type="match status" value="5"/>
</dbReference>
<gene>
    <name evidence="11" type="primary">LOC101850490</name>
</gene>
<feature type="transmembrane region" description="Helical" evidence="7">
    <location>
        <begin position="2614"/>
        <end position="2638"/>
    </location>
</feature>
<dbReference type="GeneID" id="101850490"/>
<dbReference type="Pfam" id="PF01094">
    <property type="entry name" value="ANF_receptor"/>
    <property type="match status" value="5"/>
</dbReference>
<keyword evidence="3 7" id="KW-1133">Transmembrane helix</keyword>
<sequence length="2801" mass="307888">MKKMWVVQLISVVVFLGLCGGQDLAQQVCSTDRSQVDVNVAGANVILGGLFEIRGKGTGGYGCGRPVPDLMQIFEAARFTIKFINDNTGYLPGVRLGMRSYDTCFSAGQALNALEKIFPQSVSSNPYCSPQSSVTPGVIGPLSSGPTIAAADLAGRLSISLISPRADSPVLSDKLKYPTFLRTVPPSGVQAKALVALLAYLKWENVMVMYVDTAYGHSLYQELLQATYGQVVCVSKTLMLESSTNETLYKEILVDMGPLPFTPVVFLGTNVNARTMLRASVEVGDSREIQWVFSDLDVAQDISGIQTAPGVLTIQARAPLVSAFRDYFTQLELNPRTSNPDNPWFEDWYEENYGCTLRGGSNPCPTRTLSDLKNKFAQSPWAVATMKAVFAYAETIRSVCSPFGGGVCPALQTMSPSDFHNRLKNINYQFPSTFGISELRNQFIKFGANGDLEVPEYTVYNYNNRGGSFAFESVGIYESSGLKMSVAPMVYDVLRTTEMITLTKDCATFGCDTCVLPQRRVTLRYQPGSVVIASLVDAHKAGRAPFTCGQGSASALTALVAAEWAAGEFKRNNPGKLRGVSLGSLVADVCPDSYVSDGFLADLLSGNNRLMDSSGLIIRPDNIQAFVDHTGNGQAKSISSILSHYMIPEVQTGATTSMLSSSEQSYFSRAIPSEEVYFTAIASLLQRLGWKYVEVVTYSSGMYHEQTKVFRRVAAKYGICVAGVEDLSDGYPAVLGRLQNSVWSVVVVIGSVDDLQALLNARTTGSGTRSIQFISGVESFSRNPALLTGLGSAADSLIMLEPELAPNSAFSTWLRGLSRSEIVVHPFLRELFEITNNCSLDPATHGLYSQACDNNDALNVFQDKVQYVIESVYTVADKLHDVITEVCQNNNYDGLCTSFRSATDIGSRLNAKIRNSGRSASGFEIKNGEGVTNFNIYLRNVAQATYTQLAVFDSENLRLLQENYGPLGSYGGRANTCPGVCVQCHYLYTMQSGYFVPGDWIIAGAFSVSNSGPVELQPYVCGSIREVNGPQYTTAMMYAIEQVNKGLAPVSVKGVKIGGLALDHCNDEGRVNLLVSDIYSGFLRDMGVDPTHILSWLTDNTGSTHDAATVLEPLDVAMVSPSATSASLMDYPTFHRTVQGDITTATALVKVIKSLGFPYIQVVYSDSGYGRGGLKTLTAVTEQEGICITSSVALESEDKAADVVASLVASPTQVVVSFMSTSHTRALFAATVNNAAARSQLLFLLPEPYDKLVAQYAGQLSQPILSLQLAKSNLASYGQYLDSSPVENPYFARYYMSVKNCNLPGYSKYSTPCPSQPSLAPITQDPSFEQDNFVESTIDAVYASVDALDRTIQHFCGADYTEPCLEFYMAPDRRERYNALLNSATFVSESKSMFRFLEREGDTTYDILQSSGSQYQKVGSYAGVYLDMDETRLRQYPGVVSECPPPCLDCIMRGLNFSHTPGDLYLAGVFDVHERSLSPFTCGRINTLHGFLLLEAFHYAINQVNDKKGPFADILPGTRLGGIGLDSCGSQVRGGYIVSNIHNGIFSLARDGVFITPSEIDAYIGAYDSGSSMYLSRILTDLKIPQISYASSSSLLNDSRLYPYFYRTVPTDFNQIKAILSFLNEKNIRYVQILYMGNENGRTVKDTLEALASEYRVCVAQSVDYIDLGIPSRETSNAVVSRLIEKPAANTVISFLHTEYVNSVLKAVGRSDRARGKLRFFGSDAWADNQEAIEDAEDYAVDSITIKLDSDDVESFETYMSSKTLANSKENPWFEEYYQEIHQCYTSKTNTMGYPRQCPLSLQSIIDSRGYQQDPGVVYVMNAIYAAAYGLHATLQQYCGKNYAGVCQAYSNNVLRREQLSTKLADVEFVDPVGNKFFFEDRHGVSSFRFNSIVKGSIVGANYIQIGYYNTSGGTISVDNNYVSKWNSGCNREDACSECPAIRDSSVRYLILDSTKNIPADATTVVAFFDVHKQGVDPYRCGSLNVPGFHQLLAFLYSVENLFLSKVEGSATNGVYNKGIRFLIVDTCSNSLRVDQDLFGLLQGEGLCNTNFDDEGYTINMNNIGAVVTSGDHNTMAAARLLEAPGVTYVSPNAMSPDLDGQRYLARTISPVSGQMLALVKLLNSLDWNYVDVVYEDSENGMEPWERFSYYASMRKVCYGNSVRAAMDASEADLKSLLNLLSGSSGSRAVVLLGGEKFVRSVIKAAADSSVGREYVWLVASDWDFSEDDLKDLIPNDYQLKIVTVQRVTDKVSSFDLNYVAQLRYEPLDGDRNNGQVPRPWFEEFFQLVHGCTLSDAITPIYAPAGSPPRPECDKNKKVDVADVNQDEYVLNTIAAAFAVTDGLNRQLVSCNGVNCSHANLGSSSIRAQIRAQILNSEWALTTGAPPQVTLYDNTNLVLNFNPMQWWDTGYQVRLWTVTKDADGVATVGSTELWKGVINLSVEDIEALKKQVDLESRCDQDTAQGSCGCTFDVYTPAQQVTDPRMTSYVRNYYYYINDGSARYYWPKWAIAVSVATGVGFIVTVALFLALLCAYPMRGGTTVLGYMAIVGILAIYAINFAFFVHASEATCGTRRFLMGVVYMIAFAPLLIKAIDNWRFGHMDYAAQRYSGISSALVLFLMACTLVLIQCIVPIIWLILVHPTATLRGQTGDFHDIWWCDPIADYDLGLVTSFIFVMFIVFITAIFSAMAYDTDRNNFESRWILFACIATAGCFLVWMTVTTNADPYIRDPVVAIANFVNATLLMLILPLRKTVLMCRALREKQEEKEIMEVVGEVSYDNYNNSYNNPTFELNDYDNDYVEG</sequence>
<organism evidence="10 11">
    <name type="scientific">Aplysia californica</name>
    <name type="common">California sea hare</name>
    <dbReference type="NCBI Taxonomy" id="6500"/>
    <lineage>
        <taxon>Eukaryota</taxon>
        <taxon>Metazoa</taxon>
        <taxon>Spiralia</taxon>
        <taxon>Lophotrochozoa</taxon>
        <taxon>Mollusca</taxon>
        <taxon>Gastropoda</taxon>
        <taxon>Heterobranchia</taxon>
        <taxon>Euthyneura</taxon>
        <taxon>Tectipleura</taxon>
        <taxon>Aplysiida</taxon>
        <taxon>Aplysioidea</taxon>
        <taxon>Aplysiidae</taxon>
        <taxon>Aplysia</taxon>
    </lineage>
</organism>
<dbReference type="RefSeq" id="XP_012940321.1">
    <property type="nucleotide sequence ID" value="XM_013084867.2"/>
</dbReference>
<evidence type="ECO:0000256" key="6">
    <source>
        <dbReference type="ARBA" id="ARBA00023180"/>
    </source>
</evidence>
<feature type="domain" description="G-protein coupled receptors family 3 profile" evidence="9">
    <location>
        <begin position="2505"/>
        <end position="2718"/>
    </location>
</feature>
<dbReference type="Proteomes" id="UP000694888">
    <property type="component" value="Unplaced"/>
</dbReference>
<feature type="transmembrane region" description="Helical" evidence="7">
    <location>
        <begin position="2701"/>
        <end position="2719"/>
    </location>
</feature>
<evidence type="ECO:0000256" key="1">
    <source>
        <dbReference type="ARBA" id="ARBA00004141"/>
    </source>
</evidence>
<keyword evidence="8" id="KW-0732">Signal</keyword>
<feature type="transmembrane region" description="Helical" evidence="7">
    <location>
        <begin position="2508"/>
        <end position="2530"/>
    </location>
</feature>
<dbReference type="InterPro" id="IPR050726">
    <property type="entry name" value="mGluR"/>
</dbReference>
<evidence type="ECO:0000313" key="11">
    <source>
        <dbReference type="RefSeq" id="XP_012940321.1"/>
    </source>
</evidence>
<dbReference type="CDD" id="cd13953">
    <property type="entry name" value="7tm_classC_mGluR-like"/>
    <property type="match status" value="1"/>
</dbReference>
<keyword evidence="6" id="KW-0325">Glycoprotein</keyword>
<dbReference type="Gene3D" id="3.40.50.2300">
    <property type="match status" value="10"/>
</dbReference>
<dbReference type="PANTHER" id="PTHR24060">
    <property type="entry name" value="METABOTROPIC GLUTAMATE RECEPTOR"/>
    <property type="match status" value="1"/>
</dbReference>
<keyword evidence="10" id="KW-1185">Reference proteome</keyword>
<feature type="transmembrane region" description="Helical" evidence="7">
    <location>
        <begin position="2575"/>
        <end position="2593"/>
    </location>
</feature>
<keyword evidence="5" id="KW-0675">Receptor</keyword>
<keyword evidence="2 7" id="KW-0812">Transmembrane</keyword>
<protein>
    <submittedName>
        <fullName evidence="11">Uncharacterized protein LOC101850490</fullName>
    </submittedName>
</protein>
<feature type="signal peptide" evidence="8">
    <location>
        <begin position="1"/>
        <end position="21"/>
    </location>
</feature>
<dbReference type="InterPro" id="IPR001828">
    <property type="entry name" value="ANF_lig-bd_rcpt"/>
</dbReference>
<reference evidence="11" key="1">
    <citation type="submission" date="2025-08" db="UniProtKB">
        <authorList>
            <consortium name="RefSeq"/>
        </authorList>
    </citation>
    <scope>IDENTIFICATION</scope>
</reference>
<comment type="subcellular location">
    <subcellularLocation>
        <location evidence="1">Membrane</location>
        <topology evidence="1">Multi-pass membrane protein</topology>
    </subcellularLocation>
</comment>
<name>A0ABM1A3X3_APLCA</name>
<feature type="transmembrane region" description="Helical" evidence="7">
    <location>
        <begin position="2666"/>
        <end position="2689"/>
    </location>
</feature>
<feature type="chain" id="PRO_5045428646" evidence="8">
    <location>
        <begin position="22"/>
        <end position="2801"/>
    </location>
</feature>
<evidence type="ECO:0000256" key="2">
    <source>
        <dbReference type="ARBA" id="ARBA00022692"/>
    </source>
</evidence>
<evidence type="ECO:0000256" key="8">
    <source>
        <dbReference type="SAM" id="SignalP"/>
    </source>
</evidence>
<dbReference type="InterPro" id="IPR028082">
    <property type="entry name" value="Peripla_BP_I"/>
</dbReference>
<dbReference type="InterPro" id="IPR017978">
    <property type="entry name" value="GPCR_3_C"/>
</dbReference>
<evidence type="ECO:0000313" key="10">
    <source>
        <dbReference type="Proteomes" id="UP000694888"/>
    </source>
</evidence>
<dbReference type="InterPro" id="IPR000337">
    <property type="entry name" value="GPCR_3"/>
</dbReference>
<evidence type="ECO:0000256" key="5">
    <source>
        <dbReference type="ARBA" id="ARBA00023170"/>
    </source>
</evidence>
<keyword evidence="4 7" id="KW-0472">Membrane</keyword>
<evidence type="ECO:0000259" key="9">
    <source>
        <dbReference type="PROSITE" id="PS50259"/>
    </source>
</evidence>
<accession>A0ABM1A3X3</accession>
<evidence type="ECO:0000256" key="3">
    <source>
        <dbReference type="ARBA" id="ARBA00022989"/>
    </source>
</evidence>
<dbReference type="PROSITE" id="PS50259">
    <property type="entry name" value="G_PROTEIN_RECEP_F3_4"/>
    <property type="match status" value="1"/>
</dbReference>
<dbReference type="Pfam" id="PF00003">
    <property type="entry name" value="7tm_3"/>
    <property type="match status" value="1"/>
</dbReference>
<evidence type="ECO:0000256" key="4">
    <source>
        <dbReference type="ARBA" id="ARBA00023136"/>
    </source>
</evidence>
<evidence type="ECO:0000256" key="7">
    <source>
        <dbReference type="SAM" id="Phobius"/>
    </source>
</evidence>
<feature type="transmembrane region" description="Helical" evidence="7">
    <location>
        <begin position="2731"/>
        <end position="2749"/>
    </location>
</feature>
<dbReference type="PRINTS" id="PR00248">
    <property type="entry name" value="GPCRMGR"/>
</dbReference>
<feature type="transmembrane region" description="Helical" evidence="7">
    <location>
        <begin position="2542"/>
        <end position="2563"/>
    </location>
</feature>
<proteinExistence type="predicted"/>